<sequence>MDAFQPPSLAHVKSKKVKELASLRWQQYALQNQLQHLQKTRLAASPPTLLAWREIANALKDDTTEQLATNKALQRQRRRYQRLCDYLQRWVASTTPRLRAPSPFLEGWRHSHLFAGDEGARALSYNWLLQQVYRTTDRVFASLVFPNRWHNAIDVSVTIHDEMRLVIHVQTQQVVPFALEDVSRGLWIAQDTLCQELFAAPDDPSTLLSVPSDDVQYTRENVGRAMAHNVLTGRFHEPHRTVICLRSILHDDAHPASPHTWRFDNKEWNVAEMLEPRLTRVRTYYTIDHPCMADGFVSLRDLAALRCLDSNDFEDDAHLLARLERISIDKHIEQRQFFMQHLERTLRALTRHESQIPRRGVLATSPAVS</sequence>
<dbReference type="KEGG" id="spar:SPRG_12744"/>
<evidence type="ECO:0000313" key="2">
    <source>
        <dbReference type="Proteomes" id="UP000030745"/>
    </source>
</evidence>
<dbReference type="RefSeq" id="XP_012206851.1">
    <property type="nucleotide sequence ID" value="XM_012351461.1"/>
</dbReference>
<dbReference type="AlphaFoldDB" id="A0A067BVZ9"/>
<dbReference type="OMA" id="RENVGRC"/>
<organism evidence="1 2">
    <name type="scientific">Saprolegnia parasitica (strain CBS 223.65)</name>
    <dbReference type="NCBI Taxonomy" id="695850"/>
    <lineage>
        <taxon>Eukaryota</taxon>
        <taxon>Sar</taxon>
        <taxon>Stramenopiles</taxon>
        <taxon>Oomycota</taxon>
        <taxon>Saprolegniomycetes</taxon>
        <taxon>Saprolegniales</taxon>
        <taxon>Saprolegniaceae</taxon>
        <taxon>Saprolegnia</taxon>
    </lineage>
</organism>
<dbReference type="EMBL" id="KK583268">
    <property type="protein sequence ID" value="KDO22463.1"/>
    <property type="molecule type" value="Genomic_DNA"/>
</dbReference>
<name>A0A067BVZ9_SAPPC</name>
<dbReference type="VEuPathDB" id="FungiDB:SPRG_12744"/>
<proteinExistence type="predicted"/>
<evidence type="ECO:0000313" key="1">
    <source>
        <dbReference type="EMBL" id="KDO22463.1"/>
    </source>
</evidence>
<dbReference type="GeneID" id="24134681"/>
<dbReference type="OrthoDB" id="74544at2759"/>
<protein>
    <submittedName>
        <fullName evidence="1">Uncharacterized protein</fullName>
    </submittedName>
</protein>
<accession>A0A067BVZ9</accession>
<reference evidence="1 2" key="1">
    <citation type="journal article" date="2013" name="PLoS Genet.">
        <title>Distinctive expansion of potential virulence genes in the genome of the oomycete fish pathogen Saprolegnia parasitica.</title>
        <authorList>
            <person name="Jiang R.H."/>
            <person name="de Bruijn I."/>
            <person name="Haas B.J."/>
            <person name="Belmonte R."/>
            <person name="Lobach L."/>
            <person name="Christie J."/>
            <person name="van den Ackerveken G."/>
            <person name="Bottin A."/>
            <person name="Bulone V."/>
            <person name="Diaz-Moreno S.M."/>
            <person name="Dumas B."/>
            <person name="Fan L."/>
            <person name="Gaulin E."/>
            <person name="Govers F."/>
            <person name="Grenville-Briggs L.J."/>
            <person name="Horner N.R."/>
            <person name="Levin J.Z."/>
            <person name="Mammella M."/>
            <person name="Meijer H.J."/>
            <person name="Morris P."/>
            <person name="Nusbaum C."/>
            <person name="Oome S."/>
            <person name="Phillips A.J."/>
            <person name="van Rooyen D."/>
            <person name="Rzeszutek E."/>
            <person name="Saraiva M."/>
            <person name="Secombes C.J."/>
            <person name="Seidl M.F."/>
            <person name="Snel B."/>
            <person name="Stassen J.H."/>
            <person name="Sykes S."/>
            <person name="Tripathy S."/>
            <person name="van den Berg H."/>
            <person name="Vega-Arreguin J.C."/>
            <person name="Wawra S."/>
            <person name="Young S.K."/>
            <person name="Zeng Q."/>
            <person name="Dieguez-Uribeondo J."/>
            <person name="Russ C."/>
            <person name="Tyler B.M."/>
            <person name="van West P."/>
        </authorList>
    </citation>
    <scope>NUCLEOTIDE SEQUENCE [LARGE SCALE GENOMIC DNA]</scope>
    <source>
        <strain evidence="1 2">CBS 223.65</strain>
    </source>
</reference>
<gene>
    <name evidence="1" type="ORF">SPRG_12744</name>
</gene>
<dbReference type="Proteomes" id="UP000030745">
    <property type="component" value="Unassembled WGS sequence"/>
</dbReference>
<keyword evidence="2" id="KW-1185">Reference proteome</keyword>